<evidence type="ECO:0000313" key="1">
    <source>
        <dbReference type="EMBL" id="VXB17408.1"/>
    </source>
</evidence>
<dbReference type="Gene3D" id="3.30.565.10">
    <property type="entry name" value="Histidine kinase-like ATPase, C-terminal domain"/>
    <property type="match status" value="1"/>
</dbReference>
<evidence type="ECO:0000313" key="2">
    <source>
        <dbReference type="Proteomes" id="UP000430202"/>
    </source>
</evidence>
<name>A0A653NKA6_9FLAO</name>
<dbReference type="Pfam" id="PF13589">
    <property type="entry name" value="HATPase_c_3"/>
    <property type="match status" value="1"/>
</dbReference>
<keyword evidence="2" id="KW-1185">Reference proteome</keyword>
<reference evidence="1 2" key="1">
    <citation type="submission" date="2019-10" db="EMBL/GenBank/DDBJ databases">
        <authorList>
            <person name="Karimi E."/>
        </authorList>
    </citation>
    <scope>NUCLEOTIDE SEQUENCE [LARGE SCALE GENOMIC DNA]</scope>
    <source>
        <strain evidence="1">Maribacter sp. 151</strain>
    </source>
</reference>
<dbReference type="RefSeq" id="WP_159301929.1">
    <property type="nucleotide sequence ID" value="NZ_LR733271.1"/>
</dbReference>
<organism evidence="1 2">
    <name type="scientific">Maribacter litoralis</name>
    <dbReference type="NCBI Taxonomy" id="2059726"/>
    <lineage>
        <taxon>Bacteria</taxon>
        <taxon>Pseudomonadati</taxon>
        <taxon>Bacteroidota</taxon>
        <taxon>Flavobacteriia</taxon>
        <taxon>Flavobacteriales</taxon>
        <taxon>Flavobacteriaceae</taxon>
        <taxon>Maribacter</taxon>
    </lineage>
</organism>
<gene>
    <name evidence="1" type="ORF">MARI151_10705</name>
</gene>
<dbReference type="Proteomes" id="UP000430202">
    <property type="component" value="Unassembled WGS sequence"/>
</dbReference>
<dbReference type="GO" id="GO:0003676">
    <property type="term" value="F:nucleic acid binding"/>
    <property type="evidence" value="ECO:0007669"/>
    <property type="project" value="InterPro"/>
</dbReference>
<dbReference type="InterPro" id="IPR036890">
    <property type="entry name" value="HATPase_C_sf"/>
</dbReference>
<dbReference type="InterPro" id="IPR011856">
    <property type="entry name" value="tRNA_endonuc-like_dom_sf"/>
</dbReference>
<proteinExistence type="predicted"/>
<dbReference type="EMBL" id="CABWLR010000001">
    <property type="protein sequence ID" value="VXB17408.1"/>
    <property type="molecule type" value="Genomic_DNA"/>
</dbReference>
<sequence>MSELKINEQSIRTELKSFEDKPYKCLFEYVWNSFDAGASIVRIDYDIPLEGIGFVDNLRICDNGKGWDFTNQNAETFLSSSKSKINAHYKTLPKGKFGRGRYVFIWVAEEIEILSQNKQIILNHSTHIHNGLTTNEISGTEIHFRNIYQNLSDSLLFVEALFKEFLFEFSWFLESNTNFEIIINGIKLDSQGNVKYERVITKNDIPEELVKDVDSDIEIRIILWDEKPSEFSKFYFLDNNQSEIFKLNTGFNKKRDDFWHSVYIRSPLFNKMIINDENHNGQFSFEFGNPKIKRLQKKLIEYIKELLASVRKPYLVQQSEELLDELKEDNILPKLHDFGIYDADSYGDLIKTIYTITPSLFTGKGVSEKKFICATFAGLLSTQDDILIKTILEQLQELTEDEKSELLDILNRTSLSSVVKTIKEIDHRLDVISKLKFLITDLEKETLEVKHLQKIIDQNFWLFGEQFRLFSSTEGALKKVLFQYANEILGIEEPELNTAPNGEVDLFLTKTEMVGENIQKNVIVELKRASKKLSHKNEYQQIDDYRTKILEQNICNGENQYWEFYLIGKNFDDRIQELIETNKHHGEAHKGLTMNVKNGKVKMYVRKWSDILEVEWGTKMRYLKEKLEIQSSEFDKSSTDDIVDGILK</sequence>
<evidence type="ECO:0008006" key="3">
    <source>
        <dbReference type="Google" id="ProtNLM"/>
    </source>
</evidence>
<protein>
    <recommendedName>
        <fullName evidence="3">Histidine kinase-, DNA gyrase B-, and HSP90-like ATPase</fullName>
    </recommendedName>
</protein>
<accession>A0A653NKA6</accession>
<dbReference type="AlphaFoldDB" id="A0A653NKA6"/>
<dbReference type="Gene3D" id="3.40.1350.10">
    <property type="match status" value="1"/>
</dbReference>
<dbReference type="SUPFAM" id="SSF55874">
    <property type="entry name" value="ATPase domain of HSP90 chaperone/DNA topoisomerase II/histidine kinase"/>
    <property type="match status" value="1"/>
</dbReference>